<dbReference type="Proteomes" id="UP000248827">
    <property type="component" value="Unassembled WGS sequence"/>
</dbReference>
<gene>
    <name evidence="1" type="ORF">DET54_11410</name>
</gene>
<sequence length="141" mass="17084">MKTVEFTYDPLALVRIVLQRHVEEYIQGKFYKAKQFACYEYLSKLSDESLENLLREYTRRHNLEFITLENWKQDGELIFEIIFEQEVYRQLEIDFKKRGFGATGLGVLDVGNNVFYDCEFVQHWSTIQHIVEKSYRDMRRH</sequence>
<accession>A0ABX9BER1</accession>
<protein>
    <submittedName>
        <fullName evidence="1">Uncharacterized protein</fullName>
    </submittedName>
</protein>
<organism evidence="1 2">
    <name type="scientific">Paenibacillus pabuli</name>
    <dbReference type="NCBI Taxonomy" id="1472"/>
    <lineage>
        <taxon>Bacteria</taxon>
        <taxon>Bacillati</taxon>
        <taxon>Bacillota</taxon>
        <taxon>Bacilli</taxon>
        <taxon>Bacillales</taxon>
        <taxon>Paenibacillaceae</taxon>
        <taxon>Paenibacillus</taxon>
    </lineage>
</organism>
<proteinExistence type="predicted"/>
<evidence type="ECO:0000313" key="2">
    <source>
        <dbReference type="Proteomes" id="UP000248827"/>
    </source>
</evidence>
<dbReference type="RefSeq" id="WP_111620860.1">
    <property type="nucleotide sequence ID" value="NZ_QLLI01000014.1"/>
</dbReference>
<name>A0ABX9BER1_9BACL</name>
<evidence type="ECO:0000313" key="1">
    <source>
        <dbReference type="EMBL" id="RAI89542.1"/>
    </source>
</evidence>
<comment type="caution">
    <text evidence="1">The sequence shown here is derived from an EMBL/GenBank/DDBJ whole genome shotgun (WGS) entry which is preliminary data.</text>
</comment>
<dbReference type="EMBL" id="QLLI01000014">
    <property type="protein sequence ID" value="RAI89542.1"/>
    <property type="molecule type" value="Genomic_DNA"/>
</dbReference>
<keyword evidence="2" id="KW-1185">Reference proteome</keyword>
<reference evidence="1 2" key="1">
    <citation type="submission" date="2018-06" db="EMBL/GenBank/DDBJ databases">
        <title>Freshwater and sediment microbial communities from various areas in North America, analyzing microbe dynamics in response to fracking.</title>
        <authorList>
            <person name="Lamendella R."/>
        </authorList>
    </citation>
    <scope>NUCLEOTIDE SEQUENCE [LARGE SCALE GENOMIC DNA]</scope>
    <source>
        <strain evidence="1 2">NG-13</strain>
    </source>
</reference>